<dbReference type="AlphaFoldDB" id="A0A1V8M4R0"/>
<name>A0A1V8M4R0_9GAMM</name>
<keyword evidence="1" id="KW-0812">Transmembrane</keyword>
<evidence type="ECO:0008006" key="6">
    <source>
        <dbReference type="Google" id="ProtNLM"/>
    </source>
</evidence>
<reference evidence="4 5" key="1">
    <citation type="submission" date="2015-12" db="EMBL/GenBank/DDBJ databases">
        <authorList>
            <person name="Shamseldin A."/>
            <person name="Moawad H."/>
            <person name="Abd El-Rahim W.M."/>
            <person name="Sadowsky M.J."/>
        </authorList>
    </citation>
    <scope>NUCLEOTIDE SEQUENCE [LARGE SCALE GENOMIC DNA]</scope>
    <source>
        <strain evidence="4 5">WF1</strain>
    </source>
</reference>
<evidence type="ECO:0000259" key="3">
    <source>
        <dbReference type="Pfam" id="PF16220"/>
    </source>
</evidence>
<evidence type="ECO:0000256" key="1">
    <source>
        <dbReference type="SAM" id="Phobius"/>
    </source>
</evidence>
<evidence type="ECO:0000259" key="2">
    <source>
        <dbReference type="Pfam" id="PF04773"/>
    </source>
</evidence>
<comment type="caution">
    <text evidence="4">The sequence shown here is derived from an EMBL/GenBank/DDBJ whole genome shotgun (WGS) entry which is preliminary data.</text>
</comment>
<dbReference type="PANTHER" id="PTHR30273">
    <property type="entry name" value="PERIPLASMIC SIGNAL SENSOR AND SIGMA FACTOR ACTIVATOR FECR-RELATED"/>
    <property type="match status" value="1"/>
</dbReference>
<sequence length="325" mass="36333">MTKYNSEKNDNNELPSISSASEQALEWFTRLEETPVKASVQLEFLNWCAENPENKQAYEQIAQLWGSEVFVQALQIEEQRISHKKSAKTRRFRPGLAIVATLLLSVWGIFQGNMLQRLTADLYTTVGQQQTLILADGSSVMLDTDSAIKVSYDEHGRNVDLLSGRAFFNIQPDITRPFIVKTEEESVRVVGTRFIVNTESNTPLIVQQGIVAYRANNADNTDIVIAGEQLEKTQNQFKVIETDQSSAVFSWTEGRFKFHNLPLGEIIAEIDRYQPGIIILGNQKLSDIGVTGDYKLNNPRAIIASLAQATGAKVVNVSAYLTVLY</sequence>
<feature type="domain" description="FecR protein" evidence="2">
    <location>
        <begin position="121"/>
        <end position="211"/>
    </location>
</feature>
<dbReference type="Gene3D" id="3.55.50.30">
    <property type="match status" value="1"/>
</dbReference>
<dbReference type="GO" id="GO:0016989">
    <property type="term" value="F:sigma factor antagonist activity"/>
    <property type="evidence" value="ECO:0007669"/>
    <property type="project" value="TreeGrafter"/>
</dbReference>
<dbReference type="InterPro" id="IPR032623">
    <property type="entry name" value="FecR_N"/>
</dbReference>
<organism evidence="4 5">
    <name type="scientific">Methyloprofundus sedimenti</name>
    <dbReference type="NCBI Taxonomy" id="1420851"/>
    <lineage>
        <taxon>Bacteria</taxon>
        <taxon>Pseudomonadati</taxon>
        <taxon>Pseudomonadota</taxon>
        <taxon>Gammaproteobacteria</taxon>
        <taxon>Methylococcales</taxon>
        <taxon>Methylococcaceae</taxon>
        <taxon>Methyloprofundus</taxon>
    </lineage>
</organism>
<feature type="transmembrane region" description="Helical" evidence="1">
    <location>
        <begin position="92"/>
        <end position="110"/>
    </location>
</feature>
<protein>
    <recommendedName>
        <fullName evidence="6">FecR protein domain-containing protein</fullName>
    </recommendedName>
</protein>
<dbReference type="EMBL" id="LPUF01000001">
    <property type="protein sequence ID" value="OQK16466.1"/>
    <property type="molecule type" value="Genomic_DNA"/>
</dbReference>
<accession>A0A1V8M4R0</accession>
<dbReference type="RefSeq" id="WP_080521092.1">
    <property type="nucleotide sequence ID" value="NZ_LPUF01000001.1"/>
</dbReference>
<dbReference type="PANTHER" id="PTHR30273:SF2">
    <property type="entry name" value="PROTEIN FECR"/>
    <property type="match status" value="1"/>
</dbReference>
<keyword evidence="1" id="KW-1133">Transmembrane helix</keyword>
<evidence type="ECO:0000313" key="5">
    <source>
        <dbReference type="Proteomes" id="UP000191980"/>
    </source>
</evidence>
<dbReference type="Proteomes" id="UP000191980">
    <property type="component" value="Unassembled WGS sequence"/>
</dbReference>
<dbReference type="PIRSF" id="PIRSF018266">
    <property type="entry name" value="FecR"/>
    <property type="match status" value="1"/>
</dbReference>
<evidence type="ECO:0000313" key="4">
    <source>
        <dbReference type="EMBL" id="OQK16466.1"/>
    </source>
</evidence>
<dbReference type="OrthoDB" id="9798846at2"/>
<proteinExistence type="predicted"/>
<feature type="domain" description="FecR N-terminal" evidence="3">
    <location>
        <begin position="22"/>
        <end position="64"/>
    </location>
</feature>
<dbReference type="Gene3D" id="2.60.120.1440">
    <property type="match status" value="1"/>
</dbReference>
<dbReference type="STRING" id="1420851.AU255_00735"/>
<dbReference type="Pfam" id="PF04773">
    <property type="entry name" value="FecR"/>
    <property type="match status" value="1"/>
</dbReference>
<dbReference type="Pfam" id="PF16220">
    <property type="entry name" value="DUF4880"/>
    <property type="match status" value="1"/>
</dbReference>
<keyword evidence="5" id="KW-1185">Reference proteome</keyword>
<dbReference type="InterPro" id="IPR012373">
    <property type="entry name" value="Ferrdict_sens_TM"/>
</dbReference>
<dbReference type="InterPro" id="IPR006860">
    <property type="entry name" value="FecR"/>
</dbReference>
<gene>
    <name evidence="4" type="ORF">AU255_00735</name>
</gene>
<keyword evidence="1" id="KW-0472">Membrane</keyword>